<evidence type="ECO:0000313" key="8">
    <source>
        <dbReference type="EMBL" id="GMA28059.1"/>
    </source>
</evidence>
<proteinExistence type="inferred from homology"/>
<dbReference type="GO" id="GO:0005886">
    <property type="term" value="C:plasma membrane"/>
    <property type="evidence" value="ECO:0007669"/>
    <property type="project" value="UniProtKB-SubCell"/>
</dbReference>
<evidence type="ECO:0000256" key="2">
    <source>
        <dbReference type="ARBA" id="ARBA00007430"/>
    </source>
</evidence>
<evidence type="ECO:0000256" key="5">
    <source>
        <dbReference type="ARBA" id="ARBA00022989"/>
    </source>
</evidence>
<evidence type="ECO:0000256" key="4">
    <source>
        <dbReference type="ARBA" id="ARBA00022692"/>
    </source>
</evidence>
<feature type="transmembrane region" description="Helical" evidence="7">
    <location>
        <begin position="31"/>
        <end position="50"/>
    </location>
</feature>
<evidence type="ECO:0000256" key="3">
    <source>
        <dbReference type="ARBA" id="ARBA00022475"/>
    </source>
</evidence>
<keyword evidence="4 7" id="KW-0812">Transmembrane</keyword>
<organism evidence="8 9">
    <name type="scientific">Arenivirga flava</name>
    <dbReference type="NCBI Taxonomy" id="1930060"/>
    <lineage>
        <taxon>Bacteria</taxon>
        <taxon>Bacillati</taxon>
        <taxon>Actinomycetota</taxon>
        <taxon>Actinomycetes</taxon>
        <taxon>Micrococcales</taxon>
        <taxon>Microbacteriaceae</taxon>
        <taxon>Arenivirga</taxon>
    </lineage>
</organism>
<keyword evidence="9" id="KW-1185">Reference proteome</keyword>
<feature type="transmembrane region" description="Helical" evidence="7">
    <location>
        <begin position="301"/>
        <end position="320"/>
    </location>
</feature>
<feature type="transmembrane region" description="Helical" evidence="7">
    <location>
        <begin position="62"/>
        <end position="85"/>
    </location>
</feature>
<comment type="caution">
    <text evidence="8">The sequence shown here is derived from an EMBL/GenBank/DDBJ whole genome shotgun (WGS) entry which is preliminary data.</text>
</comment>
<reference evidence="8 9" key="1">
    <citation type="journal article" date="2014" name="Int. J. Syst. Evol. Microbiol.">
        <title>Complete genome sequence of Corynebacterium casei LMG S-19264T (=DSM 44701T), isolated from a smear-ripened cheese.</title>
        <authorList>
            <consortium name="US DOE Joint Genome Institute (JGI-PGF)"/>
            <person name="Walter F."/>
            <person name="Albersmeier A."/>
            <person name="Kalinowski J."/>
            <person name="Ruckert C."/>
        </authorList>
    </citation>
    <scope>NUCLEOTIDE SEQUENCE [LARGE SCALE GENOMIC DNA]</scope>
    <source>
        <strain evidence="8 9">NBRC 112289</strain>
    </source>
</reference>
<feature type="transmembrane region" description="Helical" evidence="7">
    <location>
        <begin position="91"/>
        <end position="111"/>
    </location>
</feature>
<evidence type="ECO:0000256" key="6">
    <source>
        <dbReference type="ARBA" id="ARBA00023136"/>
    </source>
</evidence>
<feature type="transmembrane region" description="Helical" evidence="7">
    <location>
        <begin position="332"/>
        <end position="353"/>
    </location>
</feature>
<keyword evidence="6 7" id="KW-0472">Membrane</keyword>
<feature type="transmembrane region" description="Helical" evidence="7">
    <location>
        <begin position="275"/>
        <end position="295"/>
    </location>
</feature>
<dbReference type="AlphaFoldDB" id="A0AA37UCK8"/>
<dbReference type="Proteomes" id="UP001157160">
    <property type="component" value="Unassembled WGS sequence"/>
</dbReference>
<evidence type="ECO:0000256" key="7">
    <source>
        <dbReference type="SAM" id="Phobius"/>
    </source>
</evidence>
<gene>
    <name evidence="8" type="ORF">GCM10025874_13120</name>
</gene>
<dbReference type="Pfam" id="PF13440">
    <property type="entry name" value="Polysacc_synt_3"/>
    <property type="match status" value="1"/>
</dbReference>
<evidence type="ECO:0000256" key="1">
    <source>
        <dbReference type="ARBA" id="ARBA00004651"/>
    </source>
</evidence>
<comment type="similarity">
    <text evidence="2">Belongs to the polysaccharide synthase family.</text>
</comment>
<dbReference type="PANTHER" id="PTHR30250:SF10">
    <property type="entry name" value="LIPOPOLYSACCHARIDE BIOSYNTHESIS PROTEIN WZXC"/>
    <property type="match status" value="1"/>
</dbReference>
<dbReference type="PANTHER" id="PTHR30250">
    <property type="entry name" value="PST FAMILY PREDICTED COLANIC ACID TRANSPORTER"/>
    <property type="match status" value="1"/>
</dbReference>
<feature type="transmembrane region" description="Helical" evidence="7">
    <location>
        <begin position="204"/>
        <end position="225"/>
    </location>
</feature>
<accession>A0AA37UCK8</accession>
<dbReference type="InterPro" id="IPR050833">
    <property type="entry name" value="Poly_Biosynth_Transport"/>
</dbReference>
<comment type="subcellular location">
    <subcellularLocation>
        <location evidence="1">Cell membrane</location>
        <topology evidence="1">Multi-pass membrane protein</topology>
    </subcellularLocation>
</comment>
<feature type="transmembrane region" description="Helical" evidence="7">
    <location>
        <begin position="359"/>
        <end position="382"/>
    </location>
</feature>
<evidence type="ECO:0000313" key="9">
    <source>
        <dbReference type="Proteomes" id="UP001157160"/>
    </source>
</evidence>
<dbReference type="EMBL" id="BSUL01000001">
    <property type="protein sequence ID" value="GMA28059.1"/>
    <property type="molecule type" value="Genomic_DNA"/>
</dbReference>
<protein>
    <submittedName>
        <fullName evidence="8">Lipopolysaccharide biosynthesis protein</fullName>
    </submittedName>
</protein>
<keyword evidence="5 7" id="KW-1133">Transmembrane helix</keyword>
<feature type="transmembrane region" description="Helical" evidence="7">
    <location>
        <begin position="245"/>
        <end position="268"/>
    </location>
</feature>
<keyword evidence="3" id="KW-1003">Cell membrane</keyword>
<sequence length="402" mass="41689">MFWINTGLGTLLAAALVLSTPLIVALYGEPSLAGIIPFAAAALLSGGLQAQQQIHLARSLRFNTAALTEIGAQLIATGLAISLAWSGYGVWALAWQIAAAPVALFVLRFAAARFVPKAPRRGAATQPLIRAGLHVGGAQLLNFAALNASTVMIGNRWGAAPLGQYGRAANLTNMPTQAVVGPLTNVAIPTLNRLRREGRDVNSALLNIHTLITLLGVTMFTAAASSAPWLIPLVLGQDWAPAVGIFQALSAGGAVSFAATCCFWGFLLNDATRSLLISDLIAKPISVVLVFAGVLHSVEAAAIAHSAGIAVSWLTNLLMLARLNSFPSLQSFLVGVRLIAAGALGVLSVTVLHSELQRLPAAGAVTAAVLVSLSIMMLAITITPGGFKLIRGAWRSAAMLRK</sequence>
<name>A0AA37UCK8_9MICO</name>